<dbReference type="OrthoDB" id="996843at2"/>
<gene>
    <name evidence="5" type="ORF">EG242_04310</name>
</gene>
<dbReference type="PROSITE" id="PS50995">
    <property type="entry name" value="HTH_MARR_2"/>
    <property type="match status" value="1"/>
</dbReference>
<dbReference type="SUPFAM" id="SSF46785">
    <property type="entry name" value="Winged helix' DNA-binding domain"/>
    <property type="match status" value="1"/>
</dbReference>
<dbReference type="InterPro" id="IPR023187">
    <property type="entry name" value="Tscrpt_reg_MarR-type_CS"/>
</dbReference>
<evidence type="ECO:0000313" key="5">
    <source>
        <dbReference type="EMBL" id="RRA95882.1"/>
    </source>
</evidence>
<dbReference type="EMBL" id="RQTJ01000006">
    <property type="protein sequence ID" value="RRA95882.1"/>
    <property type="molecule type" value="Genomic_DNA"/>
</dbReference>
<dbReference type="PANTHER" id="PTHR42756:SF1">
    <property type="entry name" value="TRANSCRIPTIONAL REPRESSOR OF EMRAB OPERON"/>
    <property type="match status" value="1"/>
</dbReference>
<dbReference type="PANTHER" id="PTHR42756">
    <property type="entry name" value="TRANSCRIPTIONAL REGULATOR, MARR"/>
    <property type="match status" value="1"/>
</dbReference>
<keyword evidence="2" id="KW-0238">DNA-binding</keyword>
<dbReference type="PROSITE" id="PS01117">
    <property type="entry name" value="HTH_MARR_1"/>
    <property type="match status" value="1"/>
</dbReference>
<sequence length="151" mass="17519">MKTADVLTSENKYDLLAGRVPMLLNRFLLQKFKASEVGLTREQWSVLAILWKEDGCSQQKIADATNRDKPSITRLIDNLVKEGFVKREPHETDRRTNLIYLTEKGKNIEQSVMNVVDETIDQSTEGLTQEQTLIIRDAFQLIYDNIKRYEK</sequence>
<keyword evidence="6" id="KW-1185">Reference proteome</keyword>
<accession>A0A3P1B560</accession>
<reference evidence="5 6" key="1">
    <citation type="submission" date="2018-11" db="EMBL/GenBank/DDBJ databases">
        <title>Flavobacterium sp. nov., YIM 102796 draft genome.</title>
        <authorList>
            <person name="Li G."/>
            <person name="Jiang Y."/>
        </authorList>
    </citation>
    <scope>NUCLEOTIDE SEQUENCE [LARGE SCALE GENOMIC DNA]</scope>
    <source>
        <strain evidence="5 6">YIM 102796</strain>
    </source>
</reference>
<evidence type="ECO:0000256" key="2">
    <source>
        <dbReference type="ARBA" id="ARBA00023125"/>
    </source>
</evidence>
<dbReference type="InterPro" id="IPR036390">
    <property type="entry name" value="WH_DNA-bd_sf"/>
</dbReference>
<proteinExistence type="predicted"/>
<dbReference type="Gene3D" id="1.10.10.10">
    <property type="entry name" value="Winged helix-like DNA-binding domain superfamily/Winged helix DNA-binding domain"/>
    <property type="match status" value="1"/>
</dbReference>
<feature type="domain" description="HTH marR-type" evidence="4">
    <location>
        <begin position="1"/>
        <end position="144"/>
    </location>
</feature>
<name>A0A3P1B560_9FLAO</name>
<dbReference type="AlphaFoldDB" id="A0A3P1B560"/>
<dbReference type="InterPro" id="IPR036388">
    <property type="entry name" value="WH-like_DNA-bd_sf"/>
</dbReference>
<dbReference type="PRINTS" id="PR00598">
    <property type="entry name" value="HTHMARR"/>
</dbReference>
<evidence type="ECO:0000256" key="1">
    <source>
        <dbReference type="ARBA" id="ARBA00023015"/>
    </source>
</evidence>
<dbReference type="Proteomes" id="UP000268372">
    <property type="component" value="Unassembled WGS sequence"/>
</dbReference>
<keyword evidence="1" id="KW-0805">Transcription regulation</keyword>
<keyword evidence="3" id="KW-0804">Transcription</keyword>
<comment type="caution">
    <text evidence="5">The sequence shown here is derived from an EMBL/GenBank/DDBJ whole genome shotgun (WGS) entry which is preliminary data.</text>
</comment>
<dbReference type="RefSeq" id="WP_124898678.1">
    <property type="nucleotide sequence ID" value="NZ_RQTJ01000006.1"/>
</dbReference>
<protein>
    <submittedName>
        <fullName evidence="5">MarR family transcriptional regulator</fullName>
    </submittedName>
</protein>
<evidence type="ECO:0000256" key="3">
    <source>
        <dbReference type="ARBA" id="ARBA00023163"/>
    </source>
</evidence>
<evidence type="ECO:0000259" key="4">
    <source>
        <dbReference type="PROSITE" id="PS50995"/>
    </source>
</evidence>
<dbReference type="GO" id="GO:0003700">
    <property type="term" value="F:DNA-binding transcription factor activity"/>
    <property type="evidence" value="ECO:0007669"/>
    <property type="project" value="InterPro"/>
</dbReference>
<evidence type="ECO:0000313" key="6">
    <source>
        <dbReference type="Proteomes" id="UP000268372"/>
    </source>
</evidence>
<dbReference type="SMART" id="SM00347">
    <property type="entry name" value="HTH_MARR"/>
    <property type="match status" value="1"/>
</dbReference>
<dbReference type="Pfam" id="PF01047">
    <property type="entry name" value="MarR"/>
    <property type="match status" value="1"/>
</dbReference>
<organism evidence="5 6">
    <name type="scientific">Paenimyroides viscosum</name>
    <dbReference type="NCBI Taxonomy" id="2488729"/>
    <lineage>
        <taxon>Bacteria</taxon>
        <taxon>Pseudomonadati</taxon>
        <taxon>Bacteroidota</taxon>
        <taxon>Flavobacteriia</taxon>
        <taxon>Flavobacteriales</taxon>
        <taxon>Flavobacteriaceae</taxon>
        <taxon>Paenimyroides</taxon>
    </lineage>
</organism>
<dbReference type="InterPro" id="IPR000835">
    <property type="entry name" value="HTH_MarR-typ"/>
</dbReference>
<dbReference type="GO" id="GO:0003677">
    <property type="term" value="F:DNA binding"/>
    <property type="evidence" value="ECO:0007669"/>
    <property type="project" value="UniProtKB-KW"/>
</dbReference>